<evidence type="ECO:0000256" key="6">
    <source>
        <dbReference type="ARBA" id="ARBA00022833"/>
    </source>
</evidence>
<evidence type="ECO:0000256" key="5">
    <source>
        <dbReference type="ARBA" id="ARBA00022723"/>
    </source>
</evidence>
<sequence length="174" mass="19565">MPDSSPNSHVPSLKNWPGEHDFKISLPTGNKDRNKGIGIEAYLVVSTYPKEYTLDWKCINPVNSNHEDISGTVVGRQVLDLKCCRCPSRDMLNEDKAEEKRQRPAQPNSDLNQLDRVQGLKRSAVPVATTGDKKKRFNIKMEPGTENRYKSVIVLDSPGTAFNKSQRVWEPCGL</sequence>
<protein>
    <recommendedName>
        <fullName evidence="14">p53 DNA-binding domain-containing protein</fullName>
    </recommendedName>
</protein>
<evidence type="ECO:0000256" key="4">
    <source>
        <dbReference type="ARBA" id="ARBA00022703"/>
    </source>
</evidence>
<proteinExistence type="inferred from homology"/>
<dbReference type="InterPro" id="IPR012346">
    <property type="entry name" value="p53/RUNT-type_TF_DNA-bd_sf"/>
</dbReference>
<dbReference type="AlphaFoldDB" id="A0A5B7EBF9"/>
<evidence type="ECO:0000256" key="11">
    <source>
        <dbReference type="ARBA" id="ARBA00023242"/>
    </source>
</evidence>
<keyword evidence="4" id="KW-0053">Apoptosis</keyword>
<dbReference type="Proteomes" id="UP000324222">
    <property type="component" value="Unassembled WGS sequence"/>
</dbReference>
<evidence type="ECO:0000256" key="1">
    <source>
        <dbReference type="ARBA" id="ARBA00001947"/>
    </source>
</evidence>
<evidence type="ECO:0000256" key="3">
    <source>
        <dbReference type="ARBA" id="ARBA00006167"/>
    </source>
</evidence>
<evidence type="ECO:0000256" key="10">
    <source>
        <dbReference type="ARBA" id="ARBA00023163"/>
    </source>
</evidence>
<feature type="domain" description="p53 DNA-binding" evidence="14">
    <location>
        <begin position="67"/>
        <end position="97"/>
    </location>
</feature>
<dbReference type="GO" id="GO:0000981">
    <property type="term" value="F:DNA-binding transcription factor activity, RNA polymerase II-specific"/>
    <property type="evidence" value="ECO:0007669"/>
    <property type="project" value="TreeGrafter"/>
</dbReference>
<keyword evidence="10" id="KW-0804">Transcription</keyword>
<reference evidence="15 16" key="1">
    <citation type="submission" date="2019-05" db="EMBL/GenBank/DDBJ databases">
        <title>Another draft genome of Portunus trituberculatus and its Hox gene families provides insights of decapod evolution.</title>
        <authorList>
            <person name="Jeong J.-H."/>
            <person name="Song I."/>
            <person name="Kim S."/>
            <person name="Choi T."/>
            <person name="Kim D."/>
            <person name="Ryu S."/>
            <person name="Kim W."/>
        </authorList>
    </citation>
    <scope>NUCLEOTIDE SEQUENCE [LARGE SCALE GENOMIC DNA]</scope>
    <source>
        <tissue evidence="15">Muscle</tissue>
    </source>
</reference>
<evidence type="ECO:0000256" key="2">
    <source>
        <dbReference type="ARBA" id="ARBA00004123"/>
    </source>
</evidence>
<comment type="similarity">
    <text evidence="3">Belongs to the p53 family.</text>
</comment>
<dbReference type="GO" id="GO:0006915">
    <property type="term" value="P:apoptotic process"/>
    <property type="evidence" value="ECO:0007669"/>
    <property type="project" value="UniProtKB-KW"/>
</dbReference>
<dbReference type="PANTHER" id="PTHR11447">
    <property type="entry name" value="CELLULAR TUMOR ANTIGEN P53"/>
    <property type="match status" value="1"/>
</dbReference>
<evidence type="ECO:0000259" key="14">
    <source>
        <dbReference type="Pfam" id="PF00870"/>
    </source>
</evidence>
<keyword evidence="6" id="KW-0862">Zinc</keyword>
<comment type="caution">
    <text evidence="15">The sequence shown here is derived from an EMBL/GenBank/DDBJ whole genome shotgun (WGS) entry which is preliminary data.</text>
</comment>
<organism evidence="15 16">
    <name type="scientific">Portunus trituberculatus</name>
    <name type="common">Swimming crab</name>
    <name type="synonym">Neptunus trituberculatus</name>
    <dbReference type="NCBI Taxonomy" id="210409"/>
    <lineage>
        <taxon>Eukaryota</taxon>
        <taxon>Metazoa</taxon>
        <taxon>Ecdysozoa</taxon>
        <taxon>Arthropoda</taxon>
        <taxon>Crustacea</taxon>
        <taxon>Multicrustacea</taxon>
        <taxon>Malacostraca</taxon>
        <taxon>Eumalacostraca</taxon>
        <taxon>Eucarida</taxon>
        <taxon>Decapoda</taxon>
        <taxon>Pleocyemata</taxon>
        <taxon>Brachyura</taxon>
        <taxon>Eubrachyura</taxon>
        <taxon>Portunoidea</taxon>
        <taxon>Portunidae</taxon>
        <taxon>Portuninae</taxon>
        <taxon>Portunus</taxon>
    </lineage>
</organism>
<dbReference type="PANTHER" id="PTHR11447:SF16">
    <property type="entry name" value="P53 PROTEIN LONG FORM VARIANT 1"/>
    <property type="match status" value="1"/>
</dbReference>
<evidence type="ECO:0000256" key="13">
    <source>
        <dbReference type="SAM" id="MobiDB-lite"/>
    </source>
</evidence>
<dbReference type="Gene3D" id="2.60.40.720">
    <property type="match status" value="1"/>
</dbReference>
<dbReference type="EMBL" id="VSRR010002445">
    <property type="protein sequence ID" value="MPC31482.1"/>
    <property type="molecule type" value="Genomic_DNA"/>
</dbReference>
<comment type="cofactor">
    <cofactor evidence="1">
        <name>Zn(2+)</name>
        <dbReference type="ChEBI" id="CHEBI:29105"/>
    </cofactor>
</comment>
<name>A0A5B7EBF9_PORTR</name>
<evidence type="ECO:0000256" key="7">
    <source>
        <dbReference type="ARBA" id="ARBA00023015"/>
    </source>
</evidence>
<keyword evidence="16" id="KW-1185">Reference proteome</keyword>
<gene>
    <name evidence="15" type="ORF">E2C01_024772</name>
</gene>
<evidence type="ECO:0000256" key="8">
    <source>
        <dbReference type="ARBA" id="ARBA00023125"/>
    </source>
</evidence>
<dbReference type="SUPFAM" id="SSF49417">
    <property type="entry name" value="p53-like transcription factors"/>
    <property type="match status" value="1"/>
</dbReference>
<evidence type="ECO:0000256" key="12">
    <source>
        <dbReference type="PIRSR" id="PIRSR602117-3"/>
    </source>
</evidence>
<dbReference type="OrthoDB" id="5915660at2759"/>
<dbReference type="InterPro" id="IPR008967">
    <property type="entry name" value="p53-like_TF_DNA-bd_sf"/>
</dbReference>
<comment type="subcellular location">
    <subcellularLocation>
        <location evidence="2">Nucleus</location>
    </subcellularLocation>
</comment>
<evidence type="ECO:0000313" key="16">
    <source>
        <dbReference type="Proteomes" id="UP000324222"/>
    </source>
</evidence>
<feature type="region of interest" description="Disordered" evidence="13">
    <location>
        <begin position="95"/>
        <end position="118"/>
    </location>
</feature>
<accession>A0A5B7EBF9</accession>
<keyword evidence="5" id="KW-0479">Metal-binding</keyword>
<dbReference type="InterPro" id="IPR002117">
    <property type="entry name" value="p53_tumour_suppressor"/>
</dbReference>
<keyword evidence="9" id="KW-0010">Activator</keyword>
<dbReference type="GO" id="GO:0005634">
    <property type="term" value="C:nucleus"/>
    <property type="evidence" value="ECO:0007669"/>
    <property type="project" value="UniProtKB-SubCell"/>
</dbReference>
<dbReference type="GO" id="GO:0000978">
    <property type="term" value="F:RNA polymerase II cis-regulatory region sequence-specific DNA binding"/>
    <property type="evidence" value="ECO:0007669"/>
    <property type="project" value="TreeGrafter"/>
</dbReference>
<keyword evidence="7" id="KW-0805">Transcription regulation</keyword>
<evidence type="ECO:0000313" key="15">
    <source>
        <dbReference type="EMBL" id="MPC31482.1"/>
    </source>
</evidence>
<keyword evidence="8" id="KW-0238">DNA-binding</keyword>
<feature type="cross-link" description="Glycyl lysine isopeptide (Lys-Gly) (interchain with G-Cter in ubiquitin)" evidence="12">
    <location>
        <position position="100"/>
    </location>
</feature>
<dbReference type="Pfam" id="PF00870">
    <property type="entry name" value="P53"/>
    <property type="match status" value="1"/>
</dbReference>
<keyword evidence="11" id="KW-0539">Nucleus</keyword>
<dbReference type="InterPro" id="IPR011615">
    <property type="entry name" value="p53_DNA-bd"/>
</dbReference>
<evidence type="ECO:0000256" key="9">
    <source>
        <dbReference type="ARBA" id="ARBA00023159"/>
    </source>
</evidence>
<dbReference type="GO" id="GO:0046872">
    <property type="term" value="F:metal ion binding"/>
    <property type="evidence" value="ECO:0007669"/>
    <property type="project" value="UniProtKB-KW"/>
</dbReference>